<name>A0A4R2JF70_9PSEU</name>
<dbReference type="InterPro" id="IPR002347">
    <property type="entry name" value="SDR_fam"/>
</dbReference>
<reference evidence="5 6" key="1">
    <citation type="submission" date="2019-03" db="EMBL/GenBank/DDBJ databases">
        <title>Genomic Encyclopedia of Type Strains, Phase IV (KMG-IV): sequencing the most valuable type-strain genomes for metagenomic binning, comparative biology and taxonomic classification.</title>
        <authorList>
            <person name="Goeker M."/>
        </authorList>
    </citation>
    <scope>NUCLEOTIDE SEQUENCE [LARGE SCALE GENOMIC DNA]</scope>
    <source>
        <strain evidence="5 6">DSM 45934</strain>
    </source>
</reference>
<dbReference type="SMART" id="SM00822">
    <property type="entry name" value="PKS_KR"/>
    <property type="match status" value="1"/>
</dbReference>
<evidence type="ECO:0000313" key="5">
    <source>
        <dbReference type="EMBL" id="TCO58373.1"/>
    </source>
</evidence>
<dbReference type="PANTHER" id="PTHR44196:SF1">
    <property type="entry name" value="DEHYDROGENASE_REDUCTASE SDR FAMILY MEMBER 7B"/>
    <property type="match status" value="1"/>
</dbReference>
<dbReference type="InterPro" id="IPR020904">
    <property type="entry name" value="Sc_DH/Rdtase_CS"/>
</dbReference>
<dbReference type="AlphaFoldDB" id="A0A4R2JF70"/>
<dbReference type="RefSeq" id="WP_132119081.1">
    <property type="nucleotide sequence ID" value="NZ_SLWS01000005.1"/>
</dbReference>
<dbReference type="SUPFAM" id="SSF51735">
    <property type="entry name" value="NAD(P)-binding Rossmann-fold domains"/>
    <property type="match status" value="1"/>
</dbReference>
<feature type="domain" description="Ketoreductase" evidence="4">
    <location>
        <begin position="7"/>
        <end position="192"/>
    </location>
</feature>
<evidence type="ECO:0000256" key="1">
    <source>
        <dbReference type="ARBA" id="ARBA00006484"/>
    </source>
</evidence>
<organism evidence="5 6">
    <name type="scientific">Actinocrispum wychmicini</name>
    <dbReference type="NCBI Taxonomy" id="1213861"/>
    <lineage>
        <taxon>Bacteria</taxon>
        <taxon>Bacillati</taxon>
        <taxon>Actinomycetota</taxon>
        <taxon>Actinomycetes</taxon>
        <taxon>Pseudonocardiales</taxon>
        <taxon>Pseudonocardiaceae</taxon>
        <taxon>Actinocrispum</taxon>
    </lineage>
</organism>
<dbReference type="PROSITE" id="PS00061">
    <property type="entry name" value="ADH_SHORT"/>
    <property type="match status" value="1"/>
</dbReference>
<evidence type="ECO:0000256" key="3">
    <source>
        <dbReference type="RuleBase" id="RU000363"/>
    </source>
</evidence>
<sequence>MGYYSGRVVVITGAGSGIGRALAVDLAGQGARLALSDQNTDAVAATVRRCEGAGAWVRGDTLDVTDRSAVLTYAQALAEESGPVDLVFAVAGVIHTGTVLDSEFEDIEHVINVNFWGVVNTVKAFLPHVIAAKRSGHVVIVSSVFGIVAAPHYSAYSASKFAVRGFTEALRQEMVLDGHEVAVTGVYPGGVRTSILRNGRFASREDASVIARTFDKKIARTEPEKAAEIILRGVRRRRAYVLVGMDARLVSAFIRVAGSAYQGLLPWGRRLSRWWR</sequence>
<comment type="similarity">
    <text evidence="1 3">Belongs to the short-chain dehydrogenases/reductases (SDR) family.</text>
</comment>
<dbReference type="EMBL" id="SLWS01000005">
    <property type="protein sequence ID" value="TCO58373.1"/>
    <property type="molecule type" value="Genomic_DNA"/>
</dbReference>
<protein>
    <submittedName>
        <fullName evidence="5">Short-subunit dehydrogenase</fullName>
    </submittedName>
</protein>
<dbReference type="InterPro" id="IPR057326">
    <property type="entry name" value="KR_dom"/>
</dbReference>
<dbReference type="Proteomes" id="UP000295680">
    <property type="component" value="Unassembled WGS sequence"/>
</dbReference>
<evidence type="ECO:0000256" key="2">
    <source>
        <dbReference type="ARBA" id="ARBA00023002"/>
    </source>
</evidence>
<dbReference type="OrthoDB" id="4690547at2"/>
<keyword evidence="6" id="KW-1185">Reference proteome</keyword>
<keyword evidence="2" id="KW-0560">Oxidoreductase</keyword>
<comment type="caution">
    <text evidence="5">The sequence shown here is derived from an EMBL/GenBank/DDBJ whole genome shotgun (WGS) entry which is preliminary data.</text>
</comment>
<dbReference type="Pfam" id="PF00106">
    <property type="entry name" value="adh_short"/>
    <property type="match status" value="1"/>
</dbReference>
<evidence type="ECO:0000313" key="6">
    <source>
        <dbReference type="Proteomes" id="UP000295680"/>
    </source>
</evidence>
<dbReference type="Gene3D" id="3.40.50.720">
    <property type="entry name" value="NAD(P)-binding Rossmann-like Domain"/>
    <property type="match status" value="1"/>
</dbReference>
<gene>
    <name evidence="5" type="ORF">EV192_105440</name>
</gene>
<dbReference type="InterPro" id="IPR036291">
    <property type="entry name" value="NAD(P)-bd_dom_sf"/>
</dbReference>
<dbReference type="PRINTS" id="PR00081">
    <property type="entry name" value="GDHRDH"/>
</dbReference>
<dbReference type="GO" id="GO:0016020">
    <property type="term" value="C:membrane"/>
    <property type="evidence" value="ECO:0007669"/>
    <property type="project" value="TreeGrafter"/>
</dbReference>
<dbReference type="PANTHER" id="PTHR44196">
    <property type="entry name" value="DEHYDROGENASE/REDUCTASE SDR FAMILY MEMBER 7B"/>
    <property type="match status" value="1"/>
</dbReference>
<accession>A0A4R2JF70</accession>
<evidence type="ECO:0000259" key="4">
    <source>
        <dbReference type="SMART" id="SM00822"/>
    </source>
</evidence>
<dbReference type="PRINTS" id="PR00080">
    <property type="entry name" value="SDRFAMILY"/>
</dbReference>
<dbReference type="GO" id="GO:0016491">
    <property type="term" value="F:oxidoreductase activity"/>
    <property type="evidence" value="ECO:0007669"/>
    <property type="project" value="UniProtKB-KW"/>
</dbReference>
<proteinExistence type="inferred from homology"/>